<name>A0A9D4R8B7_DREPO</name>
<dbReference type="Gene3D" id="2.60.120.260">
    <property type="entry name" value="Galactose-binding domain-like"/>
    <property type="match status" value="1"/>
</dbReference>
<organism evidence="1 2">
    <name type="scientific">Dreissena polymorpha</name>
    <name type="common">Zebra mussel</name>
    <name type="synonym">Mytilus polymorpha</name>
    <dbReference type="NCBI Taxonomy" id="45954"/>
    <lineage>
        <taxon>Eukaryota</taxon>
        <taxon>Metazoa</taxon>
        <taxon>Spiralia</taxon>
        <taxon>Lophotrochozoa</taxon>
        <taxon>Mollusca</taxon>
        <taxon>Bivalvia</taxon>
        <taxon>Autobranchia</taxon>
        <taxon>Heteroconchia</taxon>
        <taxon>Euheterodonta</taxon>
        <taxon>Imparidentia</taxon>
        <taxon>Neoheterodontei</taxon>
        <taxon>Myida</taxon>
        <taxon>Dreissenoidea</taxon>
        <taxon>Dreissenidae</taxon>
        <taxon>Dreissena</taxon>
    </lineage>
</organism>
<proteinExistence type="predicted"/>
<accession>A0A9D4R8B7</accession>
<dbReference type="EMBL" id="JAIWYP010000003">
    <property type="protein sequence ID" value="KAH3858796.1"/>
    <property type="molecule type" value="Genomic_DNA"/>
</dbReference>
<evidence type="ECO:0000313" key="1">
    <source>
        <dbReference type="EMBL" id="KAH3858796.1"/>
    </source>
</evidence>
<reference evidence="1" key="1">
    <citation type="journal article" date="2019" name="bioRxiv">
        <title>The Genome of the Zebra Mussel, Dreissena polymorpha: A Resource for Invasive Species Research.</title>
        <authorList>
            <person name="McCartney M.A."/>
            <person name="Auch B."/>
            <person name="Kono T."/>
            <person name="Mallez S."/>
            <person name="Zhang Y."/>
            <person name="Obille A."/>
            <person name="Becker A."/>
            <person name="Abrahante J.E."/>
            <person name="Garbe J."/>
            <person name="Badalamenti J.P."/>
            <person name="Herman A."/>
            <person name="Mangelson H."/>
            <person name="Liachko I."/>
            <person name="Sullivan S."/>
            <person name="Sone E.D."/>
            <person name="Koren S."/>
            <person name="Silverstein K.A.T."/>
            <person name="Beckman K.B."/>
            <person name="Gohl D.M."/>
        </authorList>
    </citation>
    <scope>NUCLEOTIDE SEQUENCE</scope>
    <source>
        <strain evidence="1">Duluth1</strain>
        <tissue evidence="1">Whole animal</tissue>
    </source>
</reference>
<keyword evidence="2" id="KW-1185">Reference proteome</keyword>
<reference evidence="1" key="2">
    <citation type="submission" date="2020-11" db="EMBL/GenBank/DDBJ databases">
        <authorList>
            <person name="McCartney M.A."/>
            <person name="Auch B."/>
            <person name="Kono T."/>
            <person name="Mallez S."/>
            <person name="Becker A."/>
            <person name="Gohl D.M."/>
            <person name="Silverstein K.A.T."/>
            <person name="Koren S."/>
            <person name="Bechman K.B."/>
            <person name="Herman A."/>
            <person name="Abrahante J.E."/>
            <person name="Garbe J."/>
        </authorList>
    </citation>
    <scope>NUCLEOTIDE SEQUENCE</scope>
    <source>
        <strain evidence="1">Duluth1</strain>
        <tissue evidence="1">Whole animal</tissue>
    </source>
</reference>
<gene>
    <name evidence="1" type="ORF">DPMN_101432</name>
</gene>
<sequence>MLQQVDVKRYEVDVYRPHIFRTAANVALGKPSYQTDDYLGRTADLAVDGNTSQHLRELCTLTKSFNASWWVNLQQIFLIRSVKIFNRNDDWISKLILLTTCDAHDNNPGFQGSSAKSVGGDSRRVSPRRIDVIIKCNFGWARHMLVGPRGV</sequence>
<dbReference type="AlphaFoldDB" id="A0A9D4R8B7"/>
<protein>
    <submittedName>
        <fullName evidence="1">Uncharacterized protein</fullName>
    </submittedName>
</protein>
<dbReference type="InterPro" id="IPR008979">
    <property type="entry name" value="Galactose-bd-like_sf"/>
</dbReference>
<dbReference type="SUPFAM" id="SSF49785">
    <property type="entry name" value="Galactose-binding domain-like"/>
    <property type="match status" value="1"/>
</dbReference>
<dbReference type="PANTHER" id="PTHR45713:SF6">
    <property type="entry name" value="F5_8 TYPE C DOMAIN-CONTAINING PROTEIN"/>
    <property type="match status" value="1"/>
</dbReference>
<dbReference type="PANTHER" id="PTHR45713">
    <property type="entry name" value="FTP DOMAIN-CONTAINING PROTEIN"/>
    <property type="match status" value="1"/>
</dbReference>
<evidence type="ECO:0000313" key="2">
    <source>
        <dbReference type="Proteomes" id="UP000828390"/>
    </source>
</evidence>
<dbReference type="Proteomes" id="UP000828390">
    <property type="component" value="Unassembled WGS sequence"/>
</dbReference>
<dbReference type="InterPro" id="IPR051941">
    <property type="entry name" value="BG_Antigen-Binding_Lectin"/>
</dbReference>
<comment type="caution">
    <text evidence="1">The sequence shown here is derived from an EMBL/GenBank/DDBJ whole genome shotgun (WGS) entry which is preliminary data.</text>
</comment>